<accession>A0A1V9FZ47</accession>
<dbReference type="SUPFAM" id="SSF55874">
    <property type="entry name" value="ATPase domain of HSP90 chaperone/DNA topoisomerase II/histidine kinase"/>
    <property type="match status" value="1"/>
</dbReference>
<dbReference type="STRING" id="550983.A4R26_16615"/>
<proteinExistence type="predicted"/>
<keyword evidence="1" id="KW-1133">Transmembrane helix</keyword>
<dbReference type="InterPro" id="IPR036890">
    <property type="entry name" value="HATPase_C_sf"/>
</dbReference>
<comment type="caution">
    <text evidence="3">The sequence shown here is derived from an EMBL/GenBank/DDBJ whole genome shotgun (WGS) entry which is preliminary data.</text>
</comment>
<evidence type="ECO:0000313" key="4">
    <source>
        <dbReference type="Proteomes" id="UP000192276"/>
    </source>
</evidence>
<dbReference type="InterPro" id="IPR050640">
    <property type="entry name" value="Bact_2-comp_sensor_kinase"/>
</dbReference>
<dbReference type="EMBL" id="LWBP01000100">
    <property type="protein sequence ID" value="OQP63600.1"/>
    <property type="molecule type" value="Genomic_DNA"/>
</dbReference>
<evidence type="ECO:0000313" key="3">
    <source>
        <dbReference type="EMBL" id="OQP63600.1"/>
    </source>
</evidence>
<evidence type="ECO:0000256" key="1">
    <source>
        <dbReference type="SAM" id="Phobius"/>
    </source>
</evidence>
<dbReference type="OrthoDB" id="9792992at2"/>
<dbReference type="AlphaFoldDB" id="A0A1V9FZ47"/>
<dbReference type="Pfam" id="PF06580">
    <property type="entry name" value="His_kinase"/>
    <property type="match status" value="1"/>
</dbReference>
<name>A0A1V9FZ47_9BACT</name>
<feature type="domain" description="Signal transduction histidine kinase internal region" evidence="2">
    <location>
        <begin position="143"/>
        <end position="221"/>
    </location>
</feature>
<keyword evidence="4" id="KW-1185">Reference proteome</keyword>
<protein>
    <recommendedName>
        <fullName evidence="2">Signal transduction histidine kinase internal region domain-containing protein</fullName>
    </recommendedName>
</protein>
<dbReference type="Proteomes" id="UP000192276">
    <property type="component" value="Unassembled WGS sequence"/>
</dbReference>
<dbReference type="GO" id="GO:0016020">
    <property type="term" value="C:membrane"/>
    <property type="evidence" value="ECO:0007669"/>
    <property type="project" value="InterPro"/>
</dbReference>
<feature type="transmembrane region" description="Helical" evidence="1">
    <location>
        <begin position="101"/>
        <end position="128"/>
    </location>
</feature>
<dbReference type="Gene3D" id="3.30.565.10">
    <property type="entry name" value="Histidine kinase-like ATPase, C-terminal domain"/>
    <property type="match status" value="1"/>
</dbReference>
<feature type="transmembrane region" description="Helical" evidence="1">
    <location>
        <begin position="7"/>
        <end position="26"/>
    </location>
</feature>
<gene>
    <name evidence="3" type="ORF">A4R26_16615</name>
</gene>
<dbReference type="PANTHER" id="PTHR34220:SF7">
    <property type="entry name" value="SENSOR HISTIDINE KINASE YPDA"/>
    <property type="match status" value="1"/>
</dbReference>
<keyword evidence="1" id="KW-0812">Transmembrane</keyword>
<keyword evidence="1" id="KW-0472">Membrane</keyword>
<dbReference type="RefSeq" id="WP_081163675.1">
    <property type="nucleotide sequence ID" value="NZ_LWBP01000100.1"/>
</dbReference>
<evidence type="ECO:0000259" key="2">
    <source>
        <dbReference type="Pfam" id="PF06580"/>
    </source>
</evidence>
<dbReference type="GO" id="GO:0000155">
    <property type="term" value="F:phosphorelay sensor kinase activity"/>
    <property type="evidence" value="ECO:0007669"/>
    <property type="project" value="InterPro"/>
</dbReference>
<feature type="transmembrane region" description="Helical" evidence="1">
    <location>
        <begin position="38"/>
        <end position="61"/>
    </location>
</feature>
<sequence length="333" mass="38037">MSRRKLVYILLHVLFTTLIILVPIFVMPLKDAKTPNYLQWHTIIFTALQTAGFYFSAYVLYPRLLLKKRLAAYILAILGTGFLFSLITGCFMVVAGELPLYAIFAGIVVKIFIGLFVMGTATSYRFIIDVMQNDRLQKETLTMELSFLRSQVSPHFMFNALNSMVSLARKKSDLLEPALLKMSNLMHYMLYDSDDEKVSLNKEVEYIRSYIDLQTMRFGDSVKILFMVQPGNYSHIIEPMLLIPLIENAFKHGVNVADEPEINIELAVAEKEVSLTVSNKTIPYKAQVADKTKGIGLTNLERRLKILYPGKHQLAAQRKDNWFHACLKIVTHD</sequence>
<feature type="transmembrane region" description="Helical" evidence="1">
    <location>
        <begin position="73"/>
        <end position="95"/>
    </location>
</feature>
<dbReference type="PANTHER" id="PTHR34220">
    <property type="entry name" value="SENSOR HISTIDINE KINASE YPDA"/>
    <property type="match status" value="1"/>
</dbReference>
<organism evidence="3 4">
    <name type="scientific">Niastella populi</name>
    <dbReference type="NCBI Taxonomy" id="550983"/>
    <lineage>
        <taxon>Bacteria</taxon>
        <taxon>Pseudomonadati</taxon>
        <taxon>Bacteroidota</taxon>
        <taxon>Chitinophagia</taxon>
        <taxon>Chitinophagales</taxon>
        <taxon>Chitinophagaceae</taxon>
        <taxon>Niastella</taxon>
    </lineage>
</organism>
<dbReference type="InterPro" id="IPR010559">
    <property type="entry name" value="Sig_transdc_His_kin_internal"/>
</dbReference>
<reference evidence="4" key="1">
    <citation type="submission" date="2016-04" db="EMBL/GenBank/DDBJ databases">
        <authorList>
            <person name="Chen L."/>
            <person name="Zhuang W."/>
            <person name="Wang G."/>
        </authorList>
    </citation>
    <scope>NUCLEOTIDE SEQUENCE [LARGE SCALE GENOMIC DNA]</scope>
    <source>
        <strain evidence="4">208</strain>
    </source>
</reference>